<dbReference type="InterPro" id="IPR023753">
    <property type="entry name" value="FAD/NAD-binding_dom"/>
</dbReference>
<dbReference type="InterPro" id="IPR057713">
    <property type="entry name" value="DUF7953"/>
</dbReference>
<dbReference type="EMBL" id="CP097507">
    <property type="protein sequence ID" value="URE02005.1"/>
    <property type="molecule type" value="Genomic_DNA"/>
</dbReference>
<evidence type="ECO:0000256" key="14">
    <source>
        <dbReference type="ARBA" id="ARBA00023140"/>
    </source>
</evidence>
<evidence type="ECO:0000256" key="15">
    <source>
        <dbReference type="ARBA" id="ARBA00047599"/>
    </source>
</evidence>
<evidence type="ECO:0000256" key="7">
    <source>
        <dbReference type="ARBA" id="ARBA00022827"/>
    </source>
</evidence>
<keyword evidence="11" id="KW-0520">NAD</keyword>
<evidence type="ECO:0000313" key="22">
    <source>
        <dbReference type="EMBL" id="URE02005.1"/>
    </source>
</evidence>
<evidence type="ECO:0000256" key="3">
    <source>
        <dbReference type="ARBA" id="ARBA00005272"/>
    </source>
</evidence>
<keyword evidence="8" id="KW-0521">NADP</keyword>
<keyword evidence="14" id="KW-0576">Peroxisome</keyword>
<feature type="domain" description="External alternative NADH-ubiquinone oxidoreductase-like C-terminal" evidence="20">
    <location>
        <begin position="808"/>
        <end position="874"/>
    </location>
</feature>
<comment type="catalytic activity">
    <reaction evidence="15">
        <text>a quinone + NADH + H(+) = a quinol + NAD(+)</text>
        <dbReference type="Rhea" id="RHEA:46160"/>
        <dbReference type="ChEBI" id="CHEBI:15378"/>
        <dbReference type="ChEBI" id="CHEBI:24646"/>
        <dbReference type="ChEBI" id="CHEBI:57540"/>
        <dbReference type="ChEBI" id="CHEBI:57945"/>
        <dbReference type="ChEBI" id="CHEBI:132124"/>
        <dbReference type="EC" id="1.6.5.9"/>
    </reaction>
</comment>
<dbReference type="InterPro" id="IPR045024">
    <property type="entry name" value="NDH-2"/>
</dbReference>
<keyword evidence="23" id="KW-1185">Reference proteome</keyword>
<evidence type="ECO:0000256" key="2">
    <source>
        <dbReference type="ARBA" id="ARBA00004443"/>
    </source>
</evidence>
<dbReference type="EC" id="1.6.5.9" evidence="4"/>
<keyword evidence="13 18" id="KW-0472">Membrane</keyword>
<dbReference type="GO" id="GO:0005743">
    <property type="term" value="C:mitochondrial inner membrane"/>
    <property type="evidence" value="ECO:0007669"/>
    <property type="project" value="UniProtKB-SubCell"/>
</dbReference>
<dbReference type="Gene3D" id="3.50.50.100">
    <property type="match status" value="1"/>
</dbReference>
<sequence length="879" mass="97990">MRSRRLVPSSIPISRAALLVAHVLLCSLPGNTKRLFVALFFPRFLALRHCSYSPANSFVLACVLSMSSWSAVFPDELERICLVRLKPEAQVYAFVIVGYREEREIRRLMWMILVGDRIRIRVVPGIVSSKSVILSSIKIFTTHEWMPTKPTIYFHCQGANETILPDVKEKDFLYIFSGEESWQPLTELPEKKCRRCGLYEHNTLKSDDVFDEWELCPSNFVHGKYVRLKRNEFNATFVCPQCTAFGGMTTWKRRQTVLLVVVSIFAAAVMAAGVAAVYKYWRKRKREQDQARFLKLFEEGFCAFFFDGLTAFLSASSICCEVRTSKRCVCCSMALSRIAKAAFSRSQGRIATENCVHPMGLLRRGLPTGQPYHALLPSVTASNGFSRIGRADVFGVESRGISHTPSREYPPSAQAIEDDLYAEADDGARLPGLEPTKPGQKPRVVVLGTGWAACRFLKGLDAKLYDIVCISPRNHMVFTPLLASTCVGTLEFRSVAEPVSRIQSALAGAPDSYFYLANCTGIDTDKHEVHCESVPSTGLAYDPYRFKVAYDKLVIAAGADPLTFGIKGVQEHAMFLREVHHAQEIRRKLLLNLMLSESPGISEEEKKRLLHCVVIGGGPTGVEFSGELSDFIMRDVRQRYSHVKDHIQVTLIEANEILSSFDVGLRQYATNHLTKSGVRLVRGVVKEVLPEKILLSDGSCVPYGLLVWSTGVGPSKFVKSLDLPKSPGGRIGVDEWLRVPSVEDVFALGDCAGFLEHTGKPVLPALAQVAEREGKYLANLFDEIGKQNGGKAHCARNVTLGDPFVYRHLGSMASVGRYKALVDLRQSKDASGISMAGFISWFIWRSAYLTRVVSWRNRFYVAVNWATTLVFGRDNSRIG</sequence>
<evidence type="ECO:0000256" key="13">
    <source>
        <dbReference type="ARBA" id="ARBA00023136"/>
    </source>
</evidence>
<reference evidence="22" key="1">
    <citation type="submission" date="2022-05" db="EMBL/GenBank/DDBJ databases">
        <title>The Musa troglodytarum L. genome provides insights into the mechanism of non-climacteric behaviour and enrichment of carotenoids.</title>
        <authorList>
            <person name="Wang J."/>
        </authorList>
    </citation>
    <scope>NUCLEOTIDE SEQUENCE</scope>
    <source>
        <tissue evidence="22">Leaf</tissue>
    </source>
</reference>
<dbReference type="InterPro" id="IPR036188">
    <property type="entry name" value="FAD/NAD-bd_sf"/>
</dbReference>
<keyword evidence="9" id="KW-0809">Transit peptide</keyword>
<organism evidence="22 23">
    <name type="scientific">Musa troglodytarum</name>
    <name type="common">fe'i banana</name>
    <dbReference type="NCBI Taxonomy" id="320322"/>
    <lineage>
        <taxon>Eukaryota</taxon>
        <taxon>Viridiplantae</taxon>
        <taxon>Streptophyta</taxon>
        <taxon>Embryophyta</taxon>
        <taxon>Tracheophyta</taxon>
        <taxon>Spermatophyta</taxon>
        <taxon>Magnoliopsida</taxon>
        <taxon>Liliopsida</taxon>
        <taxon>Zingiberales</taxon>
        <taxon>Musaceae</taxon>
        <taxon>Musa</taxon>
    </lineage>
</organism>
<dbReference type="Proteomes" id="UP001055439">
    <property type="component" value="Chromosome 5"/>
</dbReference>
<accession>A0A9E7FTC1</accession>
<dbReference type="GO" id="GO:0050136">
    <property type="term" value="F:NADH dehydrogenase (quinone) (non-electrogenic) activity"/>
    <property type="evidence" value="ECO:0007669"/>
    <property type="project" value="UniProtKB-EC"/>
</dbReference>
<evidence type="ECO:0000256" key="18">
    <source>
        <dbReference type="SAM" id="Phobius"/>
    </source>
</evidence>
<comment type="catalytic activity">
    <reaction evidence="16">
        <text>a ubiquinone + NADH + H(+) = a ubiquinol + NAD(+)</text>
        <dbReference type="Rhea" id="RHEA:23152"/>
        <dbReference type="Rhea" id="RHEA-COMP:9565"/>
        <dbReference type="Rhea" id="RHEA-COMP:9566"/>
        <dbReference type="ChEBI" id="CHEBI:15378"/>
        <dbReference type="ChEBI" id="CHEBI:16389"/>
        <dbReference type="ChEBI" id="CHEBI:17976"/>
        <dbReference type="ChEBI" id="CHEBI:57540"/>
        <dbReference type="ChEBI" id="CHEBI:57945"/>
    </reaction>
</comment>
<evidence type="ECO:0000256" key="11">
    <source>
        <dbReference type="ARBA" id="ARBA00023027"/>
    </source>
</evidence>
<dbReference type="PANTHER" id="PTHR43706:SF4">
    <property type="entry name" value="NADH:UBIQUINONE REDUCTASE (NON-ELECTROGENIC)"/>
    <property type="match status" value="1"/>
</dbReference>
<dbReference type="PANTHER" id="PTHR43706">
    <property type="entry name" value="NADH DEHYDROGENASE"/>
    <property type="match status" value="1"/>
</dbReference>
<evidence type="ECO:0000313" key="23">
    <source>
        <dbReference type="Proteomes" id="UP001055439"/>
    </source>
</evidence>
<keyword evidence="10" id="KW-0560">Oxidoreductase</keyword>
<dbReference type="SUPFAM" id="SSF51905">
    <property type="entry name" value="FAD/NAD(P)-binding domain"/>
    <property type="match status" value="2"/>
</dbReference>
<evidence type="ECO:0000259" key="20">
    <source>
        <dbReference type="Pfam" id="PF22366"/>
    </source>
</evidence>
<feature type="domain" description="FAD/NAD(P)-binding" evidence="19">
    <location>
        <begin position="443"/>
        <end position="774"/>
    </location>
</feature>
<gene>
    <name evidence="22" type="ORF">MUK42_19354</name>
</gene>
<evidence type="ECO:0000259" key="21">
    <source>
        <dbReference type="Pfam" id="PF25829"/>
    </source>
</evidence>
<feature type="transmembrane region" description="Helical" evidence="18">
    <location>
        <begin position="257"/>
        <end position="281"/>
    </location>
</feature>
<keyword evidence="12" id="KW-0496">Mitochondrion</keyword>
<dbReference type="AlphaFoldDB" id="A0A9E7FTC1"/>
<comment type="cofactor">
    <cofactor evidence="1">
        <name>FAD</name>
        <dbReference type="ChEBI" id="CHEBI:57692"/>
    </cofactor>
</comment>
<feature type="domain" description="DUF7953" evidence="21">
    <location>
        <begin position="130"/>
        <end position="240"/>
    </location>
</feature>
<comment type="function">
    <text evidence="17">Alternative NADH-ubiquinone oxidoreductase which catalyzes the oxidation of mitochondrial NADH does not translocate protons across the inner mitochondrial membrane.</text>
</comment>
<evidence type="ECO:0000256" key="12">
    <source>
        <dbReference type="ARBA" id="ARBA00023128"/>
    </source>
</evidence>
<name>A0A9E7FTC1_9LILI</name>
<dbReference type="PRINTS" id="PR00368">
    <property type="entry name" value="FADPNR"/>
</dbReference>
<evidence type="ECO:0000256" key="6">
    <source>
        <dbReference type="ARBA" id="ARBA00022792"/>
    </source>
</evidence>
<dbReference type="Pfam" id="PF07992">
    <property type="entry name" value="Pyr_redox_2"/>
    <property type="match status" value="1"/>
</dbReference>
<dbReference type="FunFam" id="3.50.50.100:FF:000009">
    <property type="entry name" value="Internal alternative NAD(P)H-ubiquinone oxidoreductase A1, mitochondrial"/>
    <property type="match status" value="1"/>
</dbReference>
<keyword evidence="18" id="KW-0812">Transmembrane</keyword>
<comment type="subcellular location">
    <subcellularLocation>
        <location evidence="2">Mitochondrion inner membrane</location>
        <topology evidence="2">Peripheral membrane protein</topology>
        <orientation evidence="2">Matrix side</orientation>
    </subcellularLocation>
</comment>
<protein>
    <recommendedName>
        <fullName evidence="4">NADH:ubiquinone reductase (non-electrogenic)</fullName>
        <ecNumber evidence="4">1.6.5.9</ecNumber>
    </recommendedName>
</protein>
<evidence type="ECO:0000256" key="9">
    <source>
        <dbReference type="ARBA" id="ARBA00022946"/>
    </source>
</evidence>
<dbReference type="InterPro" id="IPR054585">
    <property type="entry name" value="NDH2-like_C"/>
</dbReference>
<evidence type="ECO:0000256" key="17">
    <source>
        <dbReference type="ARBA" id="ARBA00055996"/>
    </source>
</evidence>
<dbReference type="Pfam" id="PF22366">
    <property type="entry name" value="NDH2_C"/>
    <property type="match status" value="1"/>
</dbReference>
<proteinExistence type="inferred from homology"/>
<keyword evidence="5" id="KW-0285">Flavoprotein</keyword>
<evidence type="ECO:0000256" key="16">
    <source>
        <dbReference type="ARBA" id="ARBA00049010"/>
    </source>
</evidence>
<evidence type="ECO:0000256" key="4">
    <source>
        <dbReference type="ARBA" id="ARBA00012637"/>
    </source>
</evidence>
<keyword evidence="18" id="KW-1133">Transmembrane helix</keyword>
<comment type="similarity">
    <text evidence="3">Belongs to the NADH dehydrogenase family.</text>
</comment>
<evidence type="ECO:0000256" key="1">
    <source>
        <dbReference type="ARBA" id="ARBA00001974"/>
    </source>
</evidence>
<keyword evidence="6" id="KW-0999">Mitochondrion inner membrane</keyword>
<evidence type="ECO:0000256" key="5">
    <source>
        <dbReference type="ARBA" id="ARBA00022630"/>
    </source>
</evidence>
<evidence type="ECO:0000256" key="8">
    <source>
        <dbReference type="ARBA" id="ARBA00022857"/>
    </source>
</evidence>
<dbReference type="Pfam" id="PF25829">
    <property type="entry name" value="DUF7953"/>
    <property type="match status" value="1"/>
</dbReference>
<evidence type="ECO:0000259" key="19">
    <source>
        <dbReference type="Pfam" id="PF07992"/>
    </source>
</evidence>
<evidence type="ECO:0000256" key="10">
    <source>
        <dbReference type="ARBA" id="ARBA00023002"/>
    </source>
</evidence>
<keyword evidence="7" id="KW-0274">FAD</keyword>
<dbReference type="OrthoDB" id="3244603at2759"/>